<evidence type="ECO:0000313" key="6">
    <source>
        <dbReference type="Proteomes" id="UP000707245"/>
    </source>
</evidence>
<dbReference type="Pfam" id="PF00990">
    <property type="entry name" value="GGDEF"/>
    <property type="match status" value="1"/>
</dbReference>
<protein>
    <recommendedName>
        <fullName evidence="1">diguanylate cyclase</fullName>
        <ecNumber evidence="1">2.7.7.65</ecNumber>
    </recommendedName>
</protein>
<comment type="caution">
    <text evidence="5">The sequence shown here is derived from an EMBL/GenBank/DDBJ whole genome shotgun (WGS) entry which is preliminary data.</text>
</comment>
<reference evidence="5 6" key="1">
    <citation type="submission" date="2020-07" db="EMBL/GenBank/DDBJ databases">
        <title>Halophilic bacteria isolated from french cheeses.</title>
        <authorList>
            <person name="Kothe C.I."/>
            <person name="Farah-Kraiem B."/>
            <person name="Renault P."/>
            <person name="Dridi B."/>
        </authorList>
    </citation>
    <scope>NUCLEOTIDE SEQUENCE [LARGE SCALE GENOMIC DNA]</scope>
    <source>
        <strain evidence="5 6">FME14</strain>
    </source>
</reference>
<dbReference type="SMART" id="SM00267">
    <property type="entry name" value="GGDEF"/>
    <property type="match status" value="1"/>
</dbReference>
<evidence type="ECO:0000313" key="5">
    <source>
        <dbReference type="EMBL" id="MBE0459854.1"/>
    </source>
</evidence>
<dbReference type="Proteomes" id="UP000707245">
    <property type="component" value="Unassembled WGS sequence"/>
</dbReference>
<evidence type="ECO:0000256" key="2">
    <source>
        <dbReference type="ARBA" id="ARBA00034247"/>
    </source>
</evidence>
<keyword evidence="6" id="KW-1185">Reference proteome</keyword>
<dbReference type="NCBIfam" id="TIGR00254">
    <property type="entry name" value="GGDEF"/>
    <property type="match status" value="1"/>
</dbReference>
<organism evidence="5 6">
    <name type="scientific">Pseudoalteromonas prydzensis</name>
    <dbReference type="NCBI Taxonomy" id="182141"/>
    <lineage>
        <taxon>Bacteria</taxon>
        <taxon>Pseudomonadati</taxon>
        <taxon>Pseudomonadota</taxon>
        <taxon>Gammaproteobacteria</taxon>
        <taxon>Alteromonadales</taxon>
        <taxon>Pseudoalteromonadaceae</taxon>
        <taxon>Pseudoalteromonas</taxon>
    </lineage>
</organism>
<dbReference type="InterPro" id="IPR029787">
    <property type="entry name" value="Nucleotide_cyclase"/>
</dbReference>
<name>A0ABR9FSQ7_9GAMM</name>
<dbReference type="InterPro" id="IPR050469">
    <property type="entry name" value="Diguanylate_Cyclase"/>
</dbReference>
<proteinExistence type="predicted"/>
<evidence type="ECO:0000259" key="4">
    <source>
        <dbReference type="PROSITE" id="PS50887"/>
    </source>
</evidence>
<feature type="domain" description="GGDEF" evidence="4">
    <location>
        <begin position="200"/>
        <end position="329"/>
    </location>
</feature>
<feature type="transmembrane region" description="Helical" evidence="3">
    <location>
        <begin position="81"/>
        <end position="97"/>
    </location>
</feature>
<dbReference type="EMBL" id="RRZA01000123">
    <property type="protein sequence ID" value="MBE0459854.1"/>
    <property type="molecule type" value="Genomic_DNA"/>
</dbReference>
<gene>
    <name evidence="5" type="ORF">EI167_20990</name>
</gene>
<feature type="transmembrane region" description="Helical" evidence="3">
    <location>
        <begin position="7"/>
        <end position="26"/>
    </location>
</feature>
<keyword evidence="3" id="KW-1133">Transmembrane helix</keyword>
<dbReference type="PROSITE" id="PS50887">
    <property type="entry name" value="GGDEF"/>
    <property type="match status" value="1"/>
</dbReference>
<accession>A0ABR9FSQ7</accession>
<comment type="catalytic activity">
    <reaction evidence="2">
        <text>2 GTP = 3',3'-c-di-GMP + 2 diphosphate</text>
        <dbReference type="Rhea" id="RHEA:24898"/>
        <dbReference type="ChEBI" id="CHEBI:33019"/>
        <dbReference type="ChEBI" id="CHEBI:37565"/>
        <dbReference type="ChEBI" id="CHEBI:58805"/>
        <dbReference type="EC" id="2.7.7.65"/>
    </reaction>
</comment>
<feature type="transmembrane region" description="Helical" evidence="3">
    <location>
        <begin position="56"/>
        <end position="75"/>
    </location>
</feature>
<dbReference type="InterPro" id="IPR043128">
    <property type="entry name" value="Rev_trsase/Diguanyl_cyclase"/>
</dbReference>
<dbReference type="SUPFAM" id="SSF55073">
    <property type="entry name" value="Nucleotide cyclase"/>
    <property type="match status" value="1"/>
</dbReference>
<keyword evidence="3" id="KW-0812">Transmembrane</keyword>
<feature type="transmembrane region" description="Helical" evidence="3">
    <location>
        <begin position="32"/>
        <end position="51"/>
    </location>
</feature>
<dbReference type="EC" id="2.7.7.65" evidence="1"/>
<keyword evidence="3" id="KW-0472">Membrane</keyword>
<feature type="transmembrane region" description="Helical" evidence="3">
    <location>
        <begin position="104"/>
        <end position="124"/>
    </location>
</feature>
<feature type="transmembrane region" description="Helical" evidence="3">
    <location>
        <begin position="130"/>
        <end position="152"/>
    </location>
</feature>
<dbReference type="PANTHER" id="PTHR45138">
    <property type="entry name" value="REGULATORY COMPONENTS OF SENSORY TRANSDUCTION SYSTEM"/>
    <property type="match status" value="1"/>
</dbReference>
<dbReference type="InterPro" id="IPR000160">
    <property type="entry name" value="GGDEF_dom"/>
</dbReference>
<evidence type="ECO:0000256" key="3">
    <source>
        <dbReference type="SAM" id="Phobius"/>
    </source>
</evidence>
<evidence type="ECO:0000256" key="1">
    <source>
        <dbReference type="ARBA" id="ARBA00012528"/>
    </source>
</evidence>
<dbReference type="Gene3D" id="3.30.70.270">
    <property type="match status" value="1"/>
</dbReference>
<dbReference type="RefSeq" id="WP_192543167.1">
    <property type="nucleotide sequence ID" value="NZ_RRZA01000123.1"/>
</dbReference>
<dbReference type="PANTHER" id="PTHR45138:SF9">
    <property type="entry name" value="DIGUANYLATE CYCLASE DGCM-RELATED"/>
    <property type="match status" value="1"/>
</dbReference>
<sequence>MAERKLTIRFFSVIGSVTTLGMAIIALYNNQFILACSLLGSSALFASPFCLGDRVAVSSLIVLYTLYTLMIYLVLTGGSHGTGPIWIFIVSPVTFFVRGFRRGIIDLIIFVTCVTGAFYLSNYLELYSGYSVYFPTRIIASFIIVALLSGFYEYFRQIYSQRLIELIHKNEYLATRDPLTNLPNRRYAMAELEQFAKQQQTASIIIADVDNFKKINDQYGHLVGDEVLKHLADLFVAQLGENDMVARWGGEEFLFFLRHKNKQQATQFANEIHLALSHNRLDIGANQLAVTVSMGISTLTTAVSIDKAMHKADELLYQAKEQGKNQTCV</sequence>
<dbReference type="CDD" id="cd01949">
    <property type="entry name" value="GGDEF"/>
    <property type="match status" value="1"/>
</dbReference>